<dbReference type="InterPro" id="IPR002938">
    <property type="entry name" value="FAD-bd"/>
</dbReference>
<dbReference type="PANTHER" id="PTHR46865">
    <property type="entry name" value="OXIDOREDUCTASE-RELATED"/>
    <property type="match status" value="1"/>
</dbReference>
<dbReference type="GO" id="GO:0071949">
    <property type="term" value="F:FAD binding"/>
    <property type="evidence" value="ECO:0007669"/>
    <property type="project" value="InterPro"/>
</dbReference>
<dbReference type="RefSeq" id="WP_046421788.1">
    <property type="nucleotide sequence ID" value="NZ_LBDA02000012.1"/>
</dbReference>
<evidence type="ECO:0000259" key="1">
    <source>
        <dbReference type="Pfam" id="PF01494"/>
    </source>
</evidence>
<dbReference type="Gene3D" id="3.50.50.60">
    <property type="entry name" value="FAD/NAD(P)-binding domain"/>
    <property type="match status" value="1"/>
</dbReference>
<dbReference type="OrthoDB" id="4293235at2"/>
<dbReference type="PRINTS" id="PR00420">
    <property type="entry name" value="RNGMNOXGNASE"/>
</dbReference>
<reference evidence="2" key="1">
    <citation type="submission" date="2016-10" db="EMBL/GenBank/DDBJ databases">
        <title>Genome sequence of Streptomyces malaysiense MUSC 136.</title>
        <authorList>
            <person name="Lee L.-H."/>
            <person name="Ser H.-L."/>
        </authorList>
    </citation>
    <scope>NUCLEOTIDE SEQUENCE [LARGE SCALE GENOMIC DNA]</scope>
    <source>
        <strain evidence="2">MUSC 136</strain>
    </source>
</reference>
<proteinExistence type="predicted"/>
<dbReference type="Proteomes" id="UP000034838">
    <property type="component" value="Unassembled WGS sequence"/>
</dbReference>
<organism evidence="2 3">
    <name type="scientific">Streptomyces malaysiense</name>
    <dbReference type="NCBI Taxonomy" id="1428626"/>
    <lineage>
        <taxon>Bacteria</taxon>
        <taxon>Bacillati</taxon>
        <taxon>Actinomycetota</taxon>
        <taxon>Actinomycetes</taxon>
        <taxon>Kitasatosporales</taxon>
        <taxon>Streptomycetaceae</taxon>
        <taxon>Streptomyces</taxon>
    </lineage>
</organism>
<dbReference type="InterPro" id="IPR051704">
    <property type="entry name" value="FAD_aromatic-hydroxylase"/>
</dbReference>
<accession>A0A1J4Q5D4</accession>
<gene>
    <name evidence="2" type="ORF">VT52_007165</name>
</gene>
<dbReference type="Pfam" id="PF01494">
    <property type="entry name" value="FAD_binding_3"/>
    <property type="match status" value="1"/>
</dbReference>
<sequence length="414" mass="44623">MKVVICGAGIAGLALAGRLHNVLGWEVVVLERAPRPRAEGYVIDFFGPGYDAAEAMGVLPWLEELSQPVSEMVLVDEHGRRRAGLRYDGLARSVRGRLLSIARPDLELALRERLSLAVGLRFGVGPARVDVRPDRVRVDLTDGSGIEADLLVGADGIHSTVRGLVFGDEARYVRHLGYHTAAFTVDDPVSHAEIGDRFCLTDTLGRQLGLYALRDGRVAVFAVHPGGADRLPADAHAALCEEYAAAGWLAPRVLAACDPSTRIYYDQVAQVELPCWSRGRVVLVGDACQAVSPLAGQGASLAVGGAYVLADQLARAARVEDALTGYEHKWRPVVTRAQRTARQAARWFVPESTRDLRLRRLALRSFGLPGARRLAGTAFTGRAGPPLRRLATIPPWVTGREPVVGRESAGPPGR</sequence>
<dbReference type="PANTHER" id="PTHR46865:SF8">
    <property type="entry name" value="POSSIBLE OXIDOREDUCTASE"/>
    <property type="match status" value="1"/>
</dbReference>
<dbReference type="EMBL" id="LBDA02000012">
    <property type="protein sequence ID" value="OIK28419.1"/>
    <property type="molecule type" value="Genomic_DNA"/>
</dbReference>
<dbReference type="InterPro" id="IPR036188">
    <property type="entry name" value="FAD/NAD-bd_sf"/>
</dbReference>
<keyword evidence="3" id="KW-1185">Reference proteome</keyword>
<protein>
    <submittedName>
        <fullName evidence="2">FAD-dependent oxidoreductase</fullName>
    </submittedName>
</protein>
<dbReference type="AlphaFoldDB" id="A0A1J4Q5D4"/>
<evidence type="ECO:0000313" key="2">
    <source>
        <dbReference type="EMBL" id="OIK28419.1"/>
    </source>
</evidence>
<evidence type="ECO:0000313" key="3">
    <source>
        <dbReference type="Proteomes" id="UP000034838"/>
    </source>
</evidence>
<comment type="caution">
    <text evidence="2">The sequence shown here is derived from an EMBL/GenBank/DDBJ whole genome shotgun (WGS) entry which is preliminary data.</text>
</comment>
<dbReference type="Gene3D" id="3.30.9.10">
    <property type="entry name" value="D-Amino Acid Oxidase, subunit A, domain 2"/>
    <property type="match status" value="1"/>
</dbReference>
<feature type="domain" description="FAD-binding" evidence="1">
    <location>
        <begin position="2"/>
        <end position="339"/>
    </location>
</feature>
<name>A0A1J4Q5D4_9ACTN</name>
<dbReference type="SUPFAM" id="SSF51905">
    <property type="entry name" value="FAD/NAD(P)-binding domain"/>
    <property type="match status" value="1"/>
</dbReference>